<keyword evidence="7 11" id="KW-0808">Transferase</keyword>
<dbReference type="CDD" id="cd07940">
    <property type="entry name" value="DRE_TIM_IPMS"/>
    <property type="match status" value="1"/>
</dbReference>
<dbReference type="PANTHER" id="PTHR10277:SF9">
    <property type="entry name" value="2-ISOPROPYLMALATE SYNTHASE 1, CHLOROPLASTIC-RELATED"/>
    <property type="match status" value="1"/>
</dbReference>
<dbReference type="AlphaFoldDB" id="A0A1T4Y247"/>
<dbReference type="GO" id="GO:0030145">
    <property type="term" value="F:manganese ion binding"/>
    <property type="evidence" value="ECO:0007669"/>
    <property type="project" value="UniProtKB-UniRule"/>
</dbReference>
<keyword evidence="9 11" id="KW-0464">Manganese</keyword>
<evidence type="ECO:0000256" key="7">
    <source>
        <dbReference type="ARBA" id="ARBA00022679"/>
    </source>
</evidence>
<accession>A0A1T4Y247</accession>
<dbReference type="Pfam" id="PF22617">
    <property type="entry name" value="HCS_D2"/>
    <property type="match status" value="1"/>
</dbReference>
<dbReference type="GO" id="GO:0009098">
    <property type="term" value="P:L-leucine biosynthetic process"/>
    <property type="evidence" value="ECO:0007669"/>
    <property type="project" value="UniProtKB-UniRule"/>
</dbReference>
<gene>
    <name evidence="11" type="primary">leuA</name>
    <name evidence="13" type="ORF">SAMN04244570_1614</name>
</gene>
<keyword evidence="6 11" id="KW-0028">Amino-acid biosynthesis</keyword>
<dbReference type="Pfam" id="PF00682">
    <property type="entry name" value="HMGL-like"/>
    <property type="match status" value="1"/>
</dbReference>
<feature type="binding site" evidence="11">
    <location>
        <position position="13"/>
    </location>
    <ligand>
        <name>Mn(2+)</name>
        <dbReference type="ChEBI" id="CHEBI:29035"/>
    </ligand>
</feature>
<dbReference type="GO" id="GO:0003985">
    <property type="term" value="F:acetyl-CoA C-acetyltransferase activity"/>
    <property type="evidence" value="ECO:0007669"/>
    <property type="project" value="UniProtKB-UniRule"/>
</dbReference>
<dbReference type="FunFam" id="1.10.238.260:FF:000001">
    <property type="entry name" value="2-isopropylmalate synthase"/>
    <property type="match status" value="1"/>
</dbReference>
<comment type="subunit">
    <text evidence="11">Homodimer.</text>
</comment>
<dbReference type="UniPathway" id="UPA00048">
    <property type="reaction ID" value="UER00070"/>
</dbReference>
<dbReference type="NCBIfam" id="NF002086">
    <property type="entry name" value="PRK00915.1-3"/>
    <property type="match status" value="1"/>
</dbReference>
<comment type="similarity">
    <text evidence="2 11">Belongs to the alpha-IPM synthase/homocitrate synthase family. LeuA type 1 subfamily.</text>
</comment>
<dbReference type="InterPro" id="IPR013709">
    <property type="entry name" value="2-isopropylmalate_synth_dimer"/>
</dbReference>
<dbReference type="RefSeq" id="WP_078817215.1">
    <property type="nucleotide sequence ID" value="NZ_FUYJ01000002.1"/>
</dbReference>
<dbReference type="PROSITE" id="PS00816">
    <property type="entry name" value="AIPM_HOMOCIT_SYNTH_2"/>
    <property type="match status" value="1"/>
</dbReference>
<dbReference type="InterPro" id="IPR000891">
    <property type="entry name" value="PYR_CT"/>
</dbReference>
<dbReference type="EC" id="2.3.3.13" evidence="3 11"/>
<dbReference type="NCBIfam" id="NF002088">
    <property type="entry name" value="PRK00915.1-5"/>
    <property type="match status" value="1"/>
</dbReference>
<dbReference type="InterPro" id="IPR050073">
    <property type="entry name" value="2-IPM_HCS-like"/>
</dbReference>
<evidence type="ECO:0000256" key="4">
    <source>
        <dbReference type="ARBA" id="ARBA00018198"/>
    </source>
</evidence>
<dbReference type="Gene3D" id="3.30.160.270">
    <property type="match status" value="1"/>
</dbReference>
<dbReference type="NCBIfam" id="TIGR00973">
    <property type="entry name" value="leuA_bact"/>
    <property type="match status" value="1"/>
</dbReference>
<dbReference type="InterPro" id="IPR054691">
    <property type="entry name" value="LeuA/HCS_post-cat"/>
</dbReference>
<comment type="pathway">
    <text evidence="1 11">Amino-acid biosynthesis; L-leucine biosynthesis; L-leucine from 3-methyl-2-oxobutanoate: step 1/4.</text>
</comment>
<dbReference type="GO" id="GO:0005737">
    <property type="term" value="C:cytoplasm"/>
    <property type="evidence" value="ECO:0007669"/>
    <property type="project" value="UniProtKB-UniRule"/>
</dbReference>
<dbReference type="InterPro" id="IPR002034">
    <property type="entry name" value="AIPM/Hcit_synth_CS"/>
</dbReference>
<dbReference type="Gene3D" id="3.20.20.70">
    <property type="entry name" value="Aldolase class I"/>
    <property type="match status" value="1"/>
</dbReference>
<feature type="region of interest" description="Regulatory domain" evidence="11">
    <location>
        <begin position="392"/>
        <end position="513"/>
    </location>
</feature>
<comment type="cofactor">
    <cofactor evidence="11">
        <name>Mn(2+)</name>
        <dbReference type="ChEBI" id="CHEBI:29035"/>
    </cofactor>
</comment>
<keyword evidence="14" id="KW-1185">Reference proteome</keyword>
<evidence type="ECO:0000256" key="10">
    <source>
        <dbReference type="ARBA" id="ARBA00023304"/>
    </source>
</evidence>
<dbReference type="InterPro" id="IPR036230">
    <property type="entry name" value="LeuA_allosteric_dom_sf"/>
</dbReference>
<evidence type="ECO:0000256" key="11">
    <source>
        <dbReference type="HAMAP-Rule" id="MF_01025"/>
    </source>
</evidence>
<comment type="catalytic activity">
    <reaction evidence="11">
        <text>3-methyl-2-oxobutanoate + acetyl-CoA + H2O = (2S)-2-isopropylmalate + CoA + H(+)</text>
        <dbReference type="Rhea" id="RHEA:21524"/>
        <dbReference type="ChEBI" id="CHEBI:1178"/>
        <dbReference type="ChEBI" id="CHEBI:11851"/>
        <dbReference type="ChEBI" id="CHEBI:15377"/>
        <dbReference type="ChEBI" id="CHEBI:15378"/>
        <dbReference type="ChEBI" id="CHEBI:57287"/>
        <dbReference type="ChEBI" id="CHEBI:57288"/>
        <dbReference type="EC" id="2.3.3.13"/>
    </reaction>
</comment>
<dbReference type="PANTHER" id="PTHR10277">
    <property type="entry name" value="HOMOCITRATE SYNTHASE-RELATED"/>
    <property type="match status" value="1"/>
</dbReference>
<protein>
    <recommendedName>
        <fullName evidence="4 11">2-isopropylmalate synthase</fullName>
        <ecNumber evidence="3 11">2.3.3.13</ecNumber>
    </recommendedName>
    <alternativeName>
        <fullName evidence="11">Alpha-IPM synthase</fullName>
    </alternativeName>
    <alternativeName>
        <fullName evidence="11">Alpha-isopropylmalate synthase</fullName>
    </alternativeName>
</protein>
<evidence type="ECO:0000256" key="2">
    <source>
        <dbReference type="ARBA" id="ARBA00009396"/>
    </source>
</evidence>
<dbReference type="SMART" id="SM00917">
    <property type="entry name" value="LeuA_dimer"/>
    <property type="match status" value="1"/>
</dbReference>
<evidence type="ECO:0000313" key="13">
    <source>
        <dbReference type="EMBL" id="SKA95365.1"/>
    </source>
</evidence>
<organism evidence="13 14">
    <name type="scientific">Sporosarcina newyorkensis</name>
    <dbReference type="NCBI Taxonomy" id="759851"/>
    <lineage>
        <taxon>Bacteria</taxon>
        <taxon>Bacillati</taxon>
        <taxon>Bacillota</taxon>
        <taxon>Bacilli</taxon>
        <taxon>Bacillales</taxon>
        <taxon>Caryophanaceae</taxon>
        <taxon>Sporosarcina</taxon>
    </lineage>
</organism>
<keyword evidence="5 11" id="KW-0432">Leucine biosynthesis</keyword>
<evidence type="ECO:0000313" key="14">
    <source>
        <dbReference type="Proteomes" id="UP000190042"/>
    </source>
</evidence>
<evidence type="ECO:0000256" key="3">
    <source>
        <dbReference type="ARBA" id="ARBA00012973"/>
    </source>
</evidence>
<dbReference type="Pfam" id="PF08502">
    <property type="entry name" value="LeuA_dimer"/>
    <property type="match status" value="1"/>
</dbReference>
<evidence type="ECO:0000259" key="12">
    <source>
        <dbReference type="PROSITE" id="PS50991"/>
    </source>
</evidence>
<dbReference type="EMBL" id="FUYJ01000002">
    <property type="protein sequence ID" value="SKA95365.1"/>
    <property type="molecule type" value="Genomic_DNA"/>
</dbReference>
<keyword evidence="10 11" id="KW-0100">Branched-chain amino acid biosynthesis</keyword>
<dbReference type="InterPro" id="IPR013785">
    <property type="entry name" value="Aldolase_TIM"/>
</dbReference>
<dbReference type="SUPFAM" id="SSF110921">
    <property type="entry name" value="2-isopropylmalate synthase LeuA, allosteric (dimerisation) domain"/>
    <property type="match status" value="1"/>
</dbReference>
<keyword evidence="11" id="KW-0963">Cytoplasm</keyword>
<evidence type="ECO:0000256" key="8">
    <source>
        <dbReference type="ARBA" id="ARBA00022723"/>
    </source>
</evidence>
<reference evidence="14" key="1">
    <citation type="submission" date="2017-02" db="EMBL/GenBank/DDBJ databases">
        <authorList>
            <person name="Varghese N."/>
            <person name="Submissions S."/>
        </authorList>
    </citation>
    <scope>NUCLEOTIDE SEQUENCE [LARGE SCALE GENOMIC DNA]</scope>
    <source>
        <strain evidence="14">DSM 23966</strain>
    </source>
</reference>
<feature type="binding site" evidence="11">
    <location>
        <position position="203"/>
    </location>
    <ligand>
        <name>Mn(2+)</name>
        <dbReference type="ChEBI" id="CHEBI:29035"/>
    </ligand>
</feature>
<dbReference type="PROSITE" id="PS00815">
    <property type="entry name" value="AIPM_HOMOCIT_SYNTH_1"/>
    <property type="match status" value="1"/>
</dbReference>
<proteinExistence type="inferred from homology"/>
<dbReference type="InterPro" id="IPR005671">
    <property type="entry name" value="LeuA_bact_synth"/>
</dbReference>
<feature type="binding site" evidence="11">
    <location>
        <position position="201"/>
    </location>
    <ligand>
        <name>Mn(2+)</name>
        <dbReference type="ChEBI" id="CHEBI:29035"/>
    </ligand>
</feature>
<evidence type="ECO:0000256" key="1">
    <source>
        <dbReference type="ARBA" id="ARBA00004689"/>
    </source>
</evidence>
<dbReference type="PROSITE" id="PS50991">
    <property type="entry name" value="PYR_CT"/>
    <property type="match status" value="1"/>
</dbReference>
<dbReference type="Proteomes" id="UP000190042">
    <property type="component" value="Unassembled WGS sequence"/>
</dbReference>
<dbReference type="GO" id="GO:0003852">
    <property type="term" value="F:2-isopropylmalate synthase activity"/>
    <property type="evidence" value="ECO:0007669"/>
    <property type="project" value="UniProtKB-UniRule"/>
</dbReference>
<feature type="domain" description="Pyruvate carboxyltransferase" evidence="12">
    <location>
        <begin position="4"/>
        <end position="266"/>
    </location>
</feature>
<evidence type="ECO:0000256" key="5">
    <source>
        <dbReference type="ARBA" id="ARBA00022430"/>
    </source>
</evidence>
<dbReference type="SUPFAM" id="SSF51569">
    <property type="entry name" value="Aldolase"/>
    <property type="match status" value="1"/>
</dbReference>
<dbReference type="HAMAP" id="MF_01025">
    <property type="entry name" value="LeuA_type1"/>
    <property type="match status" value="1"/>
</dbReference>
<evidence type="ECO:0000256" key="6">
    <source>
        <dbReference type="ARBA" id="ARBA00022605"/>
    </source>
</evidence>
<dbReference type="FunFam" id="3.20.20.70:FF:000010">
    <property type="entry name" value="2-isopropylmalate synthase"/>
    <property type="match status" value="1"/>
</dbReference>
<keyword evidence="8 11" id="KW-0479">Metal-binding</keyword>
<comment type="function">
    <text evidence="11">Catalyzes the condensation of the acetyl group of acetyl-CoA with 3-methyl-2-oxobutanoate (2-ketoisovalerate) to form 3-carboxy-3-hydroxy-4-methylpentanoate (2-isopropylmalate).</text>
</comment>
<feature type="binding site" evidence="11">
    <location>
        <position position="237"/>
    </location>
    <ligand>
        <name>Mn(2+)</name>
        <dbReference type="ChEBI" id="CHEBI:29035"/>
    </ligand>
</feature>
<name>A0A1T4Y247_9BACL</name>
<dbReference type="Gene3D" id="1.10.238.260">
    <property type="match status" value="1"/>
</dbReference>
<sequence length="513" mass="56342">MRKIDIFDTTLRDGEQSAGINLNTVEKLEIARQLEKLGVAVIEAGFPASSPGDFEAVQRIANTVKNSTVTGLARAMKNDIDISWEALRGGEQPHIHVFLATSPIHMEYKLKKTPDEVVNIAVDAVKYAKQYFPLVQWSAEDAFRSEPEYLVRIINQVIAAGATTINIPDTVGYATPQEYGALFKYLKENVTGVEKVKLSAHCHDDLGMAVANSIAAVENGADQVECTINGIGERAGNASLEEIAVALHIRKDFYNMDTSINLQEIKRSSQLVSRLTGVMIQPNKAVVGKNAFAHESGIHQDGMLKNRQTYEIITPELIGESDMPLALGKHSGRHAFKDRAVRMGFDLTEKQLNEAFIDFKKLADRKKEITEDDLFVLFTGQQLQDTDTPIYELHNVQVQYGTSNIPTATVTATVPSGETVTVATTGAGSVESIFNALELVIKGEVLILDYRVTSIGKGRDALGEAVVNLSYNGLELKGRDVAQDVLEASAKAYLNAINRQLVRERLRKQEVTN</sequence>
<evidence type="ECO:0000256" key="9">
    <source>
        <dbReference type="ARBA" id="ARBA00023211"/>
    </source>
</evidence>